<dbReference type="PANTHER" id="PTHR31342:SF18">
    <property type="entry name" value="OS01G0651932 PROTEIN"/>
    <property type="match status" value="1"/>
</dbReference>
<feature type="compositionally biased region" description="Pro residues" evidence="2">
    <location>
        <begin position="300"/>
        <end position="313"/>
    </location>
</feature>
<reference evidence="3" key="1">
    <citation type="submission" date="2022-05" db="EMBL/GenBank/DDBJ databases">
        <title>The Musa troglodytarum L. genome provides insights into the mechanism of non-climacteric behaviour and enrichment of carotenoids.</title>
        <authorList>
            <person name="Wang J."/>
        </authorList>
    </citation>
    <scope>NUCLEOTIDE SEQUENCE</scope>
    <source>
        <tissue evidence="3">Leaf</tissue>
    </source>
</reference>
<evidence type="ECO:0000256" key="2">
    <source>
        <dbReference type="SAM" id="MobiDB-lite"/>
    </source>
</evidence>
<dbReference type="InterPro" id="IPR040265">
    <property type="entry name" value="CHUP1/IPGA1-like"/>
</dbReference>
<dbReference type="AlphaFoldDB" id="A0A9E7I576"/>
<feature type="compositionally biased region" description="Basic and acidic residues" evidence="2">
    <location>
        <begin position="139"/>
        <end position="150"/>
    </location>
</feature>
<dbReference type="PANTHER" id="PTHR31342">
    <property type="entry name" value="PROTEIN CHUP1, CHLOROPLASTIC"/>
    <property type="match status" value="1"/>
</dbReference>
<dbReference type="Proteomes" id="UP001055439">
    <property type="component" value="Chromosome 9"/>
</dbReference>
<dbReference type="SUPFAM" id="SSF101447">
    <property type="entry name" value="Formin homology 2 domain (FH2 domain)"/>
    <property type="match status" value="1"/>
</dbReference>
<gene>
    <name evidence="3" type="ORF">MUK42_06316</name>
</gene>
<proteinExistence type="predicted"/>
<evidence type="ECO:0000313" key="3">
    <source>
        <dbReference type="EMBL" id="URE46345.1"/>
    </source>
</evidence>
<feature type="region of interest" description="Disordered" evidence="2">
    <location>
        <begin position="131"/>
        <end position="150"/>
    </location>
</feature>
<accession>A0A9E7I576</accession>
<dbReference type="EMBL" id="CP097511">
    <property type="protein sequence ID" value="URE46345.1"/>
    <property type="molecule type" value="Genomic_DNA"/>
</dbReference>
<feature type="region of interest" description="Disordered" evidence="2">
    <location>
        <begin position="1"/>
        <end position="41"/>
    </location>
</feature>
<organism evidence="3 4">
    <name type="scientific">Musa troglodytarum</name>
    <name type="common">fe'i banana</name>
    <dbReference type="NCBI Taxonomy" id="320322"/>
    <lineage>
        <taxon>Eukaryota</taxon>
        <taxon>Viridiplantae</taxon>
        <taxon>Streptophyta</taxon>
        <taxon>Embryophyta</taxon>
        <taxon>Tracheophyta</taxon>
        <taxon>Spermatophyta</taxon>
        <taxon>Magnoliopsida</taxon>
        <taxon>Liliopsida</taxon>
        <taxon>Zingiberales</taxon>
        <taxon>Musaceae</taxon>
        <taxon>Musa</taxon>
    </lineage>
</organism>
<keyword evidence="4" id="KW-1185">Reference proteome</keyword>
<dbReference type="GO" id="GO:0072699">
    <property type="term" value="P:protein localization to cortical microtubule cytoskeleton"/>
    <property type="evidence" value="ECO:0007669"/>
    <property type="project" value="TreeGrafter"/>
</dbReference>
<keyword evidence="1" id="KW-0175">Coiled coil</keyword>
<dbReference type="GO" id="GO:0055028">
    <property type="term" value="C:cortical microtubule"/>
    <property type="evidence" value="ECO:0007669"/>
    <property type="project" value="TreeGrafter"/>
</dbReference>
<feature type="region of interest" description="Disordered" evidence="2">
    <location>
        <begin position="208"/>
        <end position="342"/>
    </location>
</feature>
<feature type="compositionally biased region" description="Low complexity" evidence="2">
    <location>
        <begin position="270"/>
        <end position="294"/>
    </location>
</feature>
<protein>
    <submittedName>
        <fullName evidence="3">Chloroplast unusual positioning protein</fullName>
    </submittedName>
</protein>
<name>A0A9E7I576_9LILI</name>
<evidence type="ECO:0000313" key="4">
    <source>
        <dbReference type="Proteomes" id="UP001055439"/>
    </source>
</evidence>
<feature type="compositionally biased region" description="Low complexity" evidence="2">
    <location>
        <begin position="13"/>
        <end position="34"/>
    </location>
</feature>
<sequence>MVAGKVKAAMGFRRSPATPKTATPRRSPSSSPKAVAGGQQTTPAALARSFGVYFPRTSCQVQPPPPYVAELLRLVEELQEKVSRLRTQLLEQKLLRETVAIVPFPQKGIAGKREGLVPRLEAENRALKDEVEGLSSEIRSGEEENQRRERRINDLEKELDELKKAASEQGNGNSRRLCAGTGEIDECSSSQRFQGLIDASARSNLIKSLRKPPKSANIVPNQEVQRPECRNPKADGGVIEGVHQQPHGGDKEEVLRPRASRVPKPPPTPSMSCNPSNSSSSSSSSHTTSRIATSKGPSLACPPPIPPPAPPVKSTPQGGAGPPPPPPPPPPPTLGSRSAAASVRRVPEVVEFYHSLMRRDSRRESCSGVQEAPPAAASVCNARDMIGEIENRSAHLLAIKTDVETQGDLIRFLIKEVEHAAFANVEDVVTFVKWLDDELSFLVDERAVLKHFEWPEHKADAMREAAFGYCDLKKLESEASSFRDDPRQPCSSSLKKMQSLLDKLEQGVYLSRAREATTKRYKGFGIPWEWMLESGYVNQIKVATVKLAMKYMKRVSSELEIIAGNPEEEELMLQGVRFAFRVHQEVLMRKQCKHSRSSRTKLASSTYNSKTTTGRSFIASPHPAARHAQPCVYACKACFAYSMAVLPALAVASFVFVAASSRTPSRSRRDILGLQRGLLCVVHGGLACTHGGILCDIEPLTALFDGRILHRRSLLRGNLRRGVGLLSHVILGQGPLLGGVLSASTSPMSSPVLGRGAHSGGVEPRSTEAMDDGVSGPVEDPGAGLLGLLVPLLGGPDGLYRVLLGDGTVPADLLRRHALYRILLILFRNHSSEFLH</sequence>
<evidence type="ECO:0000256" key="1">
    <source>
        <dbReference type="ARBA" id="ARBA00023054"/>
    </source>
</evidence>
<feature type="compositionally biased region" description="Pro residues" evidence="2">
    <location>
        <begin position="321"/>
        <end position="333"/>
    </location>
</feature>
<feature type="region of interest" description="Disordered" evidence="2">
    <location>
        <begin position="752"/>
        <end position="773"/>
    </location>
</feature>
<dbReference type="OrthoDB" id="1922539at2759"/>